<feature type="binding site" evidence="5">
    <location>
        <position position="321"/>
    </location>
    <ligand>
        <name>Fe cation</name>
        <dbReference type="ChEBI" id="CHEBI:24875"/>
        <note>catalytic</note>
    </ligand>
</feature>
<sequence>MGSTDSGVDDITQKLPQWMTLDADSDTKTPVQTAITGKIPKWVSGNLYRNGSGVFQVGETKLDHLFDGFSVLHRFIIRDGEVKYQSRILDSDSWVNSVKANRLVASQFASYTYPDPCKSIFSKMMSYLLPLDPDIKSDNTAINIVEHGDKLYAMTETTYINEVDRETLLKKSQTDLGKVIAVHMATSHPHFGSDGTMYNLGTSFNPASAYSIVAIPPRDPNAESEQHTFDKAQLMTTLRSRWNMHISYNHSFGMAENYFVILDQPITLNVLKVVTTSWRRQGFASNFAKFPEEKLVFHVVRRSDNQPLTVQFQTDPTFCFHFINCYEEEEHLVVDLCGYDDINIIDDLYLKNMLDKDYAVKVPPGTFRRYVLPINVTEGGPEDNLVMLPGTTATAYMTSPGIIHCTPDYITEDKVRFELPRINYEMCNGKKYRYAYGVEKKLAKVDLESRTVTYWSQTGYFPGEPIFVAKPGAKHEDDGVVLCAVLSELPDTPSFLLVLDGKTFKEMGRAMPPCDVKMALSFHGSYLPDKK</sequence>
<evidence type="ECO:0000256" key="3">
    <source>
        <dbReference type="ARBA" id="ARBA00023002"/>
    </source>
</evidence>
<comment type="caution">
    <text evidence="6">The sequence shown here is derived from an EMBL/GenBank/DDBJ whole genome shotgun (WGS) entry which is preliminary data.</text>
</comment>
<feature type="binding site" evidence="5">
    <location>
        <position position="188"/>
    </location>
    <ligand>
        <name>Fe cation</name>
        <dbReference type="ChEBI" id="CHEBI:24875"/>
        <note>catalytic</note>
    </ligand>
</feature>
<dbReference type="PANTHER" id="PTHR10543">
    <property type="entry name" value="BETA-CAROTENE DIOXYGENASE"/>
    <property type="match status" value="1"/>
</dbReference>
<evidence type="ECO:0000256" key="2">
    <source>
        <dbReference type="ARBA" id="ARBA00022723"/>
    </source>
</evidence>
<keyword evidence="7" id="KW-1185">Reference proteome</keyword>
<reference evidence="6 7" key="1">
    <citation type="journal article" date="2023" name="Sci. Data">
        <title>Genome assembly of the Korean intertidal mud-creeper Batillaria attramentaria.</title>
        <authorList>
            <person name="Patra A.K."/>
            <person name="Ho P.T."/>
            <person name="Jun S."/>
            <person name="Lee S.J."/>
            <person name="Kim Y."/>
            <person name="Won Y.J."/>
        </authorList>
    </citation>
    <scope>NUCLEOTIDE SEQUENCE [LARGE SCALE GENOMIC DNA]</scope>
    <source>
        <strain evidence="6">Wonlab-2016</strain>
    </source>
</reference>
<dbReference type="GO" id="GO:0016491">
    <property type="term" value="F:oxidoreductase activity"/>
    <property type="evidence" value="ECO:0007669"/>
    <property type="project" value="UniProtKB-KW"/>
</dbReference>
<evidence type="ECO:0000256" key="1">
    <source>
        <dbReference type="ARBA" id="ARBA00006787"/>
    </source>
</evidence>
<organism evidence="6 7">
    <name type="scientific">Batillaria attramentaria</name>
    <dbReference type="NCBI Taxonomy" id="370345"/>
    <lineage>
        <taxon>Eukaryota</taxon>
        <taxon>Metazoa</taxon>
        <taxon>Spiralia</taxon>
        <taxon>Lophotrochozoa</taxon>
        <taxon>Mollusca</taxon>
        <taxon>Gastropoda</taxon>
        <taxon>Caenogastropoda</taxon>
        <taxon>Sorbeoconcha</taxon>
        <taxon>Cerithioidea</taxon>
        <taxon>Batillariidae</taxon>
        <taxon>Batillaria</taxon>
    </lineage>
</organism>
<dbReference type="GO" id="GO:0046872">
    <property type="term" value="F:metal ion binding"/>
    <property type="evidence" value="ECO:0007669"/>
    <property type="project" value="UniProtKB-KW"/>
</dbReference>
<feature type="binding site" evidence="5">
    <location>
        <position position="523"/>
    </location>
    <ligand>
        <name>Fe cation</name>
        <dbReference type="ChEBI" id="CHEBI:24875"/>
        <note>catalytic</note>
    </ligand>
</feature>
<feature type="binding site" evidence="5">
    <location>
        <position position="250"/>
    </location>
    <ligand>
        <name>Fe cation</name>
        <dbReference type="ChEBI" id="CHEBI:24875"/>
        <note>catalytic</note>
    </ligand>
</feature>
<protein>
    <submittedName>
        <fullName evidence="6">Uncharacterized protein</fullName>
    </submittedName>
</protein>
<evidence type="ECO:0000313" key="6">
    <source>
        <dbReference type="EMBL" id="KAK7493748.1"/>
    </source>
</evidence>
<gene>
    <name evidence="6" type="ORF">BaRGS_00015077</name>
</gene>
<evidence type="ECO:0000256" key="4">
    <source>
        <dbReference type="ARBA" id="ARBA00023004"/>
    </source>
</evidence>
<dbReference type="EMBL" id="JACVVK020000090">
    <property type="protein sequence ID" value="KAK7493748.1"/>
    <property type="molecule type" value="Genomic_DNA"/>
</dbReference>
<dbReference type="InterPro" id="IPR004294">
    <property type="entry name" value="Carotenoid_Oase"/>
</dbReference>
<name>A0ABD0L2K0_9CAEN</name>
<dbReference type="AlphaFoldDB" id="A0ABD0L2K0"/>
<evidence type="ECO:0000313" key="7">
    <source>
        <dbReference type="Proteomes" id="UP001519460"/>
    </source>
</evidence>
<accession>A0ABD0L2K0</accession>
<comment type="similarity">
    <text evidence="1">Belongs to the carotenoid oxygenase family.</text>
</comment>
<proteinExistence type="inferred from homology"/>
<dbReference type="Proteomes" id="UP001519460">
    <property type="component" value="Unassembled WGS sequence"/>
</dbReference>
<evidence type="ECO:0000256" key="5">
    <source>
        <dbReference type="PIRSR" id="PIRSR604294-1"/>
    </source>
</evidence>
<comment type="cofactor">
    <cofactor evidence="5">
        <name>Fe(2+)</name>
        <dbReference type="ChEBI" id="CHEBI:29033"/>
    </cofactor>
    <text evidence="5">Binds 1 Fe(2+) ion per subunit.</text>
</comment>
<dbReference type="Pfam" id="PF03055">
    <property type="entry name" value="RPE65"/>
    <property type="match status" value="1"/>
</dbReference>
<keyword evidence="2 5" id="KW-0479">Metal-binding</keyword>
<dbReference type="PANTHER" id="PTHR10543:SF24">
    <property type="entry name" value="CAROTENOID ISOMEROOXYGENASE"/>
    <property type="match status" value="1"/>
</dbReference>
<keyword evidence="3" id="KW-0560">Oxidoreductase</keyword>
<keyword evidence="4 5" id="KW-0408">Iron</keyword>